<sequence>MVEKTEGSSRKNIPLLNNSNYATWSIRIKAYLRSKKLINYVINPPDSTLTGAALAAVADKEAETVDILMKYLS</sequence>
<feature type="non-terminal residue" evidence="2">
    <location>
        <position position="73"/>
    </location>
</feature>
<dbReference type="AlphaFoldDB" id="A0A0L6U851"/>
<reference evidence="2 3" key="1">
    <citation type="submission" date="2015-08" db="EMBL/GenBank/DDBJ databases">
        <title>Next Generation Sequencing and Analysis of the Genome of Puccinia sorghi L Schw, the Causal Agent of Maize Common Rust.</title>
        <authorList>
            <person name="Rochi L."/>
            <person name="Burguener G."/>
            <person name="Darino M."/>
            <person name="Turjanski A."/>
            <person name="Kreff E."/>
            <person name="Dieguez M.J."/>
            <person name="Sacco F."/>
        </authorList>
    </citation>
    <scope>NUCLEOTIDE SEQUENCE [LARGE SCALE GENOMIC DNA]</scope>
    <source>
        <strain evidence="2 3">RO10H11247</strain>
    </source>
</reference>
<proteinExistence type="predicted"/>
<dbReference type="Proteomes" id="UP000037035">
    <property type="component" value="Unassembled WGS sequence"/>
</dbReference>
<organism evidence="2 3">
    <name type="scientific">Puccinia sorghi</name>
    <dbReference type="NCBI Taxonomy" id="27349"/>
    <lineage>
        <taxon>Eukaryota</taxon>
        <taxon>Fungi</taxon>
        <taxon>Dikarya</taxon>
        <taxon>Basidiomycota</taxon>
        <taxon>Pucciniomycotina</taxon>
        <taxon>Pucciniomycetes</taxon>
        <taxon>Pucciniales</taxon>
        <taxon>Pucciniaceae</taxon>
        <taxon>Puccinia</taxon>
    </lineage>
</organism>
<dbReference type="InterPro" id="IPR025314">
    <property type="entry name" value="DUF4219"/>
</dbReference>
<name>A0A0L6U851_9BASI</name>
<comment type="caution">
    <text evidence="2">The sequence shown here is derived from an EMBL/GenBank/DDBJ whole genome shotgun (WGS) entry which is preliminary data.</text>
</comment>
<keyword evidence="3" id="KW-1185">Reference proteome</keyword>
<dbReference type="Pfam" id="PF13961">
    <property type="entry name" value="DUF4219"/>
    <property type="match status" value="1"/>
</dbReference>
<dbReference type="OrthoDB" id="2516917at2759"/>
<dbReference type="EMBL" id="LAVV01014749">
    <property type="protein sequence ID" value="KNZ44472.1"/>
    <property type="molecule type" value="Genomic_DNA"/>
</dbReference>
<evidence type="ECO:0000313" key="3">
    <source>
        <dbReference type="Proteomes" id="UP000037035"/>
    </source>
</evidence>
<dbReference type="VEuPathDB" id="FungiDB:VP01_912g3"/>
<accession>A0A0L6U851</accession>
<evidence type="ECO:0000313" key="2">
    <source>
        <dbReference type="EMBL" id="KNZ44472.1"/>
    </source>
</evidence>
<protein>
    <recommendedName>
        <fullName evidence="1">DUF4219 domain-containing protein</fullName>
    </recommendedName>
</protein>
<feature type="domain" description="DUF4219" evidence="1">
    <location>
        <begin position="16"/>
        <end position="41"/>
    </location>
</feature>
<evidence type="ECO:0000259" key="1">
    <source>
        <dbReference type="Pfam" id="PF13961"/>
    </source>
</evidence>
<gene>
    <name evidence="2" type="ORF">VP01_912g3</name>
</gene>